<name>A0A9D2RAW8_9FIRM</name>
<dbReference type="InterPro" id="IPR039498">
    <property type="entry name" value="NTP_transf_5"/>
</dbReference>
<dbReference type="AlphaFoldDB" id="A0A9D2RAW8"/>
<dbReference type="Pfam" id="PF14907">
    <property type="entry name" value="NTP_transf_5"/>
    <property type="match status" value="1"/>
</dbReference>
<gene>
    <name evidence="1" type="ORF">H9913_06985</name>
</gene>
<sequence>MTAEQHFFIQILTDHVHGRPSVPETDSLNWEKVYYYAQEQALPGLVYVQTKDFFKNHKDIAPDIEAKLHQGFYSDVYLYANRRAEFQAFARQCREVPMILMKGIALQEYYPVPALRSMGDIDVVIHTEDREKTDRVMLENGYSKMVNNHAVWTYDKDYIEFEIHDHMFYEYLANEIDYRSYFDQIWDHISPVEGEENIYIPDEEFHFLFLITHLAKHITNKGIGFRGFLDLTFMIKREGRQMDWKWIESELEKLKLLDFTKTCFALCRKWFDLEMPIETGALDPDFYSQVTAKMFNDGMFGLENEQNEAAHAAKEIKRSKDSYWISAAKLTIHRLFPPYRDMQLVPWYSFVDGRPWLLPFAWVYRWFYTATHKFKQSKDLLTEPFAKRKAIEKRENLIRGWGL</sequence>
<organism evidence="1 2">
    <name type="scientific">Candidatus Blautia stercoripullorum</name>
    <dbReference type="NCBI Taxonomy" id="2838502"/>
    <lineage>
        <taxon>Bacteria</taxon>
        <taxon>Bacillati</taxon>
        <taxon>Bacillota</taxon>
        <taxon>Clostridia</taxon>
        <taxon>Lachnospirales</taxon>
        <taxon>Lachnospiraceae</taxon>
        <taxon>Blautia</taxon>
    </lineage>
</organism>
<reference evidence="1" key="1">
    <citation type="journal article" date="2021" name="PeerJ">
        <title>Extensive microbial diversity within the chicken gut microbiome revealed by metagenomics and culture.</title>
        <authorList>
            <person name="Gilroy R."/>
            <person name="Ravi A."/>
            <person name="Getino M."/>
            <person name="Pursley I."/>
            <person name="Horton D.L."/>
            <person name="Alikhan N.F."/>
            <person name="Baker D."/>
            <person name="Gharbi K."/>
            <person name="Hall N."/>
            <person name="Watson M."/>
            <person name="Adriaenssens E.M."/>
            <person name="Foster-Nyarko E."/>
            <person name="Jarju S."/>
            <person name="Secka A."/>
            <person name="Antonio M."/>
            <person name="Oren A."/>
            <person name="Chaudhuri R.R."/>
            <person name="La Ragione R."/>
            <person name="Hildebrand F."/>
            <person name="Pallen M.J."/>
        </authorList>
    </citation>
    <scope>NUCLEOTIDE SEQUENCE</scope>
    <source>
        <strain evidence="1">ChiW19-6364</strain>
    </source>
</reference>
<reference evidence="1" key="2">
    <citation type="submission" date="2021-04" db="EMBL/GenBank/DDBJ databases">
        <authorList>
            <person name="Gilroy R."/>
        </authorList>
    </citation>
    <scope>NUCLEOTIDE SEQUENCE</scope>
    <source>
        <strain evidence="1">ChiW19-6364</strain>
    </source>
</reference>
<protein>
    <submittedName>
        <fullName evidence="1">Nucleotidyltransferase family protein</fullName>
    </submittedName>
</protein>
<proteinExistence type="predicted"/>
<comment type="caution">
    <text evidence="1">The sequence shown here is derived from an EMBL/GenBank/DDBJ whole genome shotgun (WGS) entry which is preliminary data.</text>
</comment>
<dbReference type="Proteomes" id="UP000823850">
    <property type="component" value="Unassembled WGS sequence"/>
</dbReference>
<evidence type="ECO:0000313" key="1">
    <source>
        <dbReference type="EMBL" id="HJD39758.1"/>
    </source>
</evidence>
<dbReference type="EMBL" id="DWUX01000129">
    <property type="protein sequence ID" value="HJD39758.1"/>
    <property type="molecule type" value="Genomic_DNA"/>
</dbReference>
<accession>A0A9D2RAW8</accession>
<evidence type="ECO:0000313" key="2">
    <source>
        <dbReference type="Proteomes" id="UP000823850"/>
    </source>
</evidence>